<dbReference type="EC" id="2.7.1.158" evidence="3 9"/>
<dbReference type="EMBL" id="JAGPNK010000001">
    <property type="protein sequence ID" value="KAH7328425.1"/>
    <property type="molecule type" value="Genomic_DNA"/>
</dbReference>
<evidence type="ECO:0000256" key="8">
    <source>
        <dbReference type="ARBA" id="ARBA00022840"/>
    </source>
</evidence>
<dbReference type="GO" id="GO:0005634">
    <property type="term" value="C:nucleus"/>
    <property type="evidence" value="ECO:0007669"/>
    <property type="project" value="TreeGrafter"/>
</dbReference>
<dbReference type="AlphaFoldDB" id="A0A8K0WWQ5"/>
<comment type="domain">
    <text evidence="9">The EXKPK motif is conserved in inositol-pentakisphosphate 2-kinases of both family 1 and 2.</text>
</comment>
<evidence type="ECO:0000256" key="3">
    <source>
        <dbReference type="ARBA" id="ARBA00012023"/>
    </source>
</evidence>
<evidence type="ECO:0000256" key="4">
    <source>
        <dbReference type="ARBA" id="ARBA00014846"/>
    </source>
</evidence>
<gene>
    <name evidence="11" type="ORF">B0I35DRAFT_473136</name>
</gene>
<name>A0A8K0WWQ5_9HYPO</name>
<evidence type="ECO:0000256" key="2">
    <source>
        <dbReference type="ARBA" id="ARBA00008305"/>
    </source>
</evidence>
<evidence type="ECO:0000313" key="11">
    <source>
        <dbReference type="EMBL" id="KAH7328425.1"/>
    </source>
</evidence>
<dbReference type="PANTHER" id="PTHR14456">
    <property type="entry name" value="INOSITOL POLYPHOSPHATE KINASE 1"/>
    <property type="match status" value="1"/>
</dbReference>
<keyword evidence="5 9" id="KW-0808">Transferase</keyword>
<dbReference type="PANTHER" id="PTHR14456:SF2">
    <property type="entry name" value="INOSITOL-PENTAKISPHOSPHATE 2-KINASE"/>
    <property type="match status" value="1"/>
</dbReference>
<comment type="caution">
    <text evidence="11">The sequence shown here is derived from an EMBL/GenBank/DDBJ whole genome shotgun (WGS) entry which is preliminary data.</text>
</comment>
<organism evidence="11 12">
    <name type="scientific">Stachybotrys elegans</name>
    <dbReference type="NCBI Taxonomy" id="80388"/>
    <lineage>
        <taxon>Eukaryota</taxon>
        <taxon>Fungi</taxon>
        <taxon>Dikarya</taxon>
        <taxon>Ascomycota</taxon>
        <taxon>Pezizomycotina</taxon>
        <taxon>Sordariomycetes</taxon>
        <taxon>Hypocreomycetidae</taxon>
        <taxon>Hypocreales</taxon>
        <taxon>Stachybotryaceae</taxon>
        <taxon>Stachybotrys</taxon>
    </lineage>
</organism>
<comment type="catalytic activity">
    <reaction evidence="9">
        <text>1D-myo-inositol 1,3,4,5,6-pentakisphosphate + ATP = 1D-myo-inositol hexakisphosphate + ADP + H(+)</text>
        <dbReference type="Rhea" id="RHEA:20313"/>
        <dbReference type="ChEBI" id="CHEBI:15378"/>
        <dbReference type="ChEBI" id="CHEBI:30616"/>
        <dbReference type="ChEBI" id="CHEBI:57733"/>
        <dbReference type="ChEBI" id="CHEBI:58130"/>
        <dbReference type="ChEBI" id="CHEBI:456216"/>
        <dbReference type="EC" id="2.7.1.158"/>
    </reaction>
</comment>
<feature type="compositionally biased region" description="Polar residues" evidence="10">
    <location>
        <begin position="13"/>
        <end position="24"/>
    </location>
</feature>
<evidence type="ECO:0000256" key="7">
    <source>
        <dbReference type="ARBA" id="ARBA00022777"/>
    </source>
</evidence>
<sequence length="465" mass="52951">MANAASKLHLATPSASPKRTSFDQTSRHEEDGDDDDWISPQHMAILQEILKERGAAYRTYIKTLPKGTKPVKFVGEGAANAVFEIQIPDNSPNASDFKGLLLRVAKVTPGQPMAFDYVLQQRFWTSNIQPILKNHAASQELVILHKSEIIDQLNALLRSIDQSRRPKFRGTYVGHSDWGLLVEDMRPEKPEEALLFEFKPKWLLQSRSAPPGAIRCRQCAMELYHFIKDPASYRRLPQDKPCPLGLADESAHERFASPARITHLLSPDEPREPYKEALRAVANHDAIPILRSQQKMLDHMGPLHAGDDDWSFSLAMTLRDCTCFAQISRQPHGGKVKVRYGDFDWKDPKIKACRWREAEQKLIEGGFYTADWILYDQTYYHPPTTCLLEWKPRKSNAGVGYFHIQDKAKNHSDAASTALVSQLKRKGNVFHHKTDSKVLKPLLEKFKKEPQSLRDSAQNPYRAEP</sequence>
<feature type="region of interest" description="Disordered" evidence="10">
    <location>
        <begin position="1"/>
        <end position="38"/>
    </location>
</feature>
<dbReference type="GO" id="GO:0005524">
    <property type="term" value="F:ATP binding"/>
    <property type="evidence" value="ECO:0007669"/>
    <property type="project" value="UniProtKB-KW"/>
</dbReference>
<evidence type="ECO:0000256" key="9">
    <source>
        <dbReference type="RuleBase" id="RU364126"/>
    </source>
</evidence>
<proteinExistence type="inferred from homology"/>
<comment type="function">
    <text evidence="1">Has kinase activity and phosphorylates inositol-1,3,4,5,6-pentakisphosphate (Ins(1,3,4,5,6)P5) to produce 1,2,3,4,5,6-hexakisphosphate (InsP6), also known as phytate.</text>
</comment>
<dbReference type="Pfam" id="PF06090">
    <property type="entry name" value="Ins_P5_2-kin"/>
    <property type="match status" value="2"/>
</dbReference>
<keyword evidence="8 9" id="KW-0067">ATP-binding</keyword>
<evidence type="ECO:0000256" key="10">
    <source>
        <dbReference type="SAM" id="MobiDB-lite"/>
    </source>
</evidence>
<keyword evidence="6 9" id="KW-0547">Nucleotide-binding</keyword>
<keyword evidence="12" id="KW-1185">Reference proteome</keyword>
<evidence type="ECO:0000256" key="5">
    <source>
        <dbReference type="ARBA" id="ARBA00022679"/>
    </source>
</evidence>
<dbReference type="GO" id="GO:0032958">
    <property type="term" value="P:inositol phosphate biosynthetic process"/>
    <property type="evidence" value="ECO:0007669"/>
    <property type="project" value="TreeGrafter"/>
</dbReference>
<comment type="similarity">
    <text evidence="2">Belongs to the IPK1 type 1 family.</text>
</comment>
<dbReference type="GO" id="GO:0035299">
    <property type="term" value="F:inositol-1,3,4,5,6-pentakisphosphate 2-kinase activity"/>
    <property type="evidence" value="ECO:0007669"/>
    <property type="project" value="UniProtKB-EC"/>
</dbReference>
<reference evidence="11" key="1">
    <citation type="journal article" date="2021" name="Nat. Commun.">
        <title>Genetic determinants of endophytism in the Arabidopsis root mycobiome.</title>
        <authorList>
            <person name="Mesny F."/>
            <person name="Miyauchi S."/>
            <person name="Thiergart T."/>
            <person name="Pickel B."/>
            <person name="Atanasova L."/>
            <person name="Karlsson M."/>
            <person name="Huettel B."/>
            <person name="Barry K.W."/>
            <person name="Haridas S."/>
            <person name="Chen C."/>
            <person name="Bauer D."/>
            <person name="Andreopoulos W."/>
            <person name="Pangilinan J."/>
            <person name="LaButti K."/>
            <person name="Riley R."/>
            <person name="Lipzen A."/>
            <person name="Clum A."/>
            <person name="Drula E."/>
            <person name="Henrissat B."/>
            <person name="Kohler A."/>
            <person name="Grigoriev I.V."/>
            <person name="Martin F.M."/>
            <person name="Hacquard S."/>
        </authorList>
    </citation>
    <scope>NUCLEOTIDE SEQUENCE</scope>
    <source>
        <strain evidence="11">MPI-CAGE-CH-0235</strain>
    </source>
</reference>
<evidence type="ECO:0000256" key="1">
    <source>
        <dbReference type="ARBA" id="ARBA00003979"/>
    </source>
</evidence>
<evidence type="ECO:0000313" key="12">
    <source>
        <dbReference type="Proteomes" id="UP000813444"/>
    </source>
</evidence>
<keyword evidence="7 9" id="KW-0418">Kinase</keyword>
<accession>A0A8K0WWQ5</accession>
<comment type="function">
    <text evidence="9">Phosphorylates Ins(1,3,4,5,6)P5 at position 2 to form Ins(1,2,3,4,5,6)P6 (InsP6 or phytate).</text>
</comment>
<evidence type="ECO:0000256" key="6">
    <source>
        <dbReference type="ARBA" id="ARBA00022741"/>
    </source>
</evidence>
<dbReference type="Proteomes" id="UP000813444">
    <property type="component" value="Unassembled WGS sequence"/>
</dbReference>
<dbReference type="OrthoDB" id="272370at2759"/>
<protein>
    <recommendedName>
        <fullName evidence="4 9">Inositol-pentakisphosphate 2-kinase</fullName>
        <ecNumber evidence="3 9">2.7.1.158</ecNumber>
    </recommendedName>
</protein>
<dbReference type="InterPro" id="IPR009286">
    <property type="entry name" value="Ins_P5_2-kin"/>
</dbReference>